<feature type="active site" description="Glycyl thioester intermediate" evidence="14">
    <location>
        <position position="1289"/>
    </location>
</feature>
<protein>
    <recommendedName>
        <fullName evidence="5">RING-type E3 ubiquitin transferase</fullName>
        <ecNumber evidence="5">2.3.2.27</ecNumber>
    </recommendedName>
</protein>
<dbReference type="InterPro" id="IPR051071">
    <property type="entry name" value="LRR-bact_E3_ubiq_ligases"/>
</dbReference>
<dbReference type="InterPro" id="IPR029487">
    <property type="entry name" value="NEL_dom"/>
</dbReference>
<dbReference type="PANTHER" id="PTHR47114:SF2">
    <property type="entry name" value="OLIGODENDROCYTE-MYELIN GLYCOPROTEIN"/>
    <property type="match status" value="1"/>
</dbReference>
<dbReference type="GO" id="GO:0016567">
    <property type="term" value="P:protein ubiquitination"/>
    <property type="evidence" value="ECO:0007669"/>
    <property type="project" value="InterPro"/>
</dbReference>
<keyword evidence="8 14" id="KW-0808">Transferase</keyword>
<dbReference type="GO" id="GO:0005576">
    <property type="term" value="C:extracellular region"/>
    <property type="evidence" value="ECO:0007669"/>
    <property type="project" value="UniProtKB-SubCell"/>
</dbReference>
<gene>
    <name evidence="16" type="ORF">C1S65_17495</name>
</gene>
<evidence type="ECO:0000256" key="4">
    <source>
        <dbReference type="ARBA" id="ARBA00009868"/>
    </source>
</evidence>
<dbReference type="Pfam" id="PF13855">
    <property type="entry name" value="LRR_8"/>
    <property type="match status" value="1"/>
</dbReference>
<dbReference type="Pfam" id="PF20178">
    <property type="entry name" value="ToxA_N"/>
    <property type="match status" value="1"/>
</dbReference>
<keyword evidence="6 14" id="KW-0964">Secreted</keyword>
<evidence type="ECO:0000256" key="3">
    <source>
        <dbReference type="ARBA" id="ARBA00004613"/>
    </source>
</evidence>
<comment type="PTM">
    <text evidence="14">Ubiquitinated in the presence of host E1 ubiquitin-activating enzyme, E2 ubiquitin-conjugating enzyme and ubiquitin.</text>
</comment>
<keyword evidence="10 14" id="KW-0833">Ubl conjugation pathway</keyword>
<reference evidence="16 17" key="1">
    <citation type="submission" date="2018-06" db="EMBL/GenBank/DDBJ databases">
        <title>The genome of Pseudomonas putida NX-1, a lignin degrader.</title>
        <authorList>
            <person name="Xu Z."/>
        </authorList>
    </citation>
    <scope>NUCLEOTIDE SEQUENCE [LARGE SCALE GENOMIC DNA]</scope>
    <source>
        <strain evidence="16 17">NX-1</strain>
    </source>
</reference>
<keyword evidence="7" id="KW-0433">Leucine-rich repeat</keyword>
<evidence type="ECO:0000256" key="7">
    <source>
        <dbReference type="ARBA" id="ARBA00022614"/>
    </source>
</evidence>
<evidence type="ECO:0000256" key="13">
    <source>
        <dbReference type="ARBA" id="ARBA00023200"/>
    </source>
</evidence>
<dbReference type="Proteomes" id="UP000251617">
    <property type="component" value="Chromosome"/>
</dbReference>
<comment type="similarity">
    <text evidence="4 14">Belongs to the LRR-containing bacterial E3 ligase family.</text>
</comment>
<dbReference type="EC" id="2.3.2.27" evidence="5"/>
<evidence type="ECO:0000313" key="16">
    <source>
        <dbReference type="EMBL" id="AXA25816.1"/>
    </source>
</evidence>
<dbReference type="Pfam" id="PF14496">
    <property type="entry name" value="NEL"/>
    <property type="match status" value="1"/>
</dbReference>
<evidence type="ECO:0000256" key="9">
    <source>
        <dbReference type="ARBA" id="ARBA00022737"/>
    </source>
</evidence>
<evidence type="ECO:0000256" key="1">
    <source>
        <dbReference type="ARBA" id="ARBA00000900"/>
    </source>
</evidence>
<dbReference type="PANTHER" id="PTHR47114">
    <property type="match status" value="1"/>
</dbReference>
<dbReference type="InterPro" id="IPR001611">
    <property type="entry name" value="Leu-rich_rpt"/>
</dbReference>
<dbReference type="GO" id="GO:0030430">
    <property type="term" value="C:host cell cytoplasm"/>
    <property type="evidence" value="ECO:0007669"/>
    <property type="project" value="UniProtKB-SubCell"/>
</dbReference>
<dbReference type="PROSITE" id="PS52053">
    <property type="entry name" value="NEL"/>
    <property type="match status" value="1"/>
</dbReference>
<keyword evidence="11 14" id="KW-0832">Ubl conjugation</keyword>
<evidence type="ECO:0000256" key="5">
    <source>
        <dbReference type="ARBA" id="ARBA00012483"/>
    </source>
</evidence>
<dbReference type="SUPFAM" id="SSF52058">
    <property type="entry name" value="L domain-like"/>
    <property type="match status" value="1"/>
</dbReference>
<feature type="domain" description="NEL" evidence="15">
    <location>
        <begin position="1202"/>
        <end position="1487"/>
    </location>
</feature>
<evidence type="ECO:0000313" key="17">
    <source>
        <dbReference type="Proteomes" id="UP000251617"/>
    </source>
</evidence>
<comment type="subcellular location">
    <subcellularLocation>
        <location evidence="2">Host cytoplasm</location>
    </subcellularLocation>
    <subcellularLocation>
        <location evidence="3">Secreted</location>
    </subcellularLocation>
</comment>
<keyword evidence="9" id="KW-0677">Repeat</keyword>
<evidence type="ECO:0000256" key="2">
    <source>
        <dbReference type="ARBA" id="ARBA00004192"/>
    </source>
</evidence>
<keyword evidence="13 14" id="KW-1035">Host cytoplasm</keyword>
<dbReference type="InterPro" id="IPR046673">
    <property type="entry name" value="ToxA_N"/>
</dbReference>
<organism evidence="16 17">
    <name type="scientific">Pseudomonas putida</name>
    <name type="common">Arthrobacter siderocapsulatus</name>
    <dbReference type="NCBI Taxonomy" id="303"/>
    <lineage>
        <taxon>Bacteria</taxon>
        <taxon>Pseudomonadati</taxon>
        <taxon>Pseudomonadota</taxon>
        <taxon>Gammaproteobacteria</taxon>
        <taxon>Pseudomonadales</taxon>
        <taxon>Pseudomonadaceae</taxon>
        <taxon>Pseudomonas</taxon>
    </lineage>
</organism>
<dbReference type="EMBL" id="CP030750">
    <property type="protein sequence ID" value="AXA25816.1"/>
    <property type="molecule type" value="Genomic_DNA"/>
</dbReference>
<name>A0AAD0L7L1_PSEPU</name>
<evidence type="ECO:0000256" key="12">
    <source>
        <dbReference type="ARBA" id="ARBA00023026"/>
    </source>
</evidence>
<keyword evidence="12" id="KW-0843">Virulence</keyword>
<evidence type="ECO:0000256" key="10">
    <source>
        <dbReference type="ARBA" id="ARBA00022786"/>
    </source>
</evidence>
<dbReference type="InterPro" id="IPR032675">
    <property type="entry name" value="LRR_dom_sf"/>
</dbReference>
<evidence type="ECO:0000256" key="8">
    <source>
        <dbReference type="ARBA" id="ARBA00022679"/>
    </source>
</evidence>
<dbReference type="GO" id="GO:0061630">
    <property type="term" value="F:ubiquitin protein ligase activity"/>
    <property type="evidence" value="ECO:0007669"/>
    <property type="project" value="UniProtKB-EC"/>
</dbReference>
<evidence type="ECO:0000259" key="15">
    <source>
        <dbReference type="PROSITE" id="PS52053"/>
    </source>
</evidence>
<evidence type="ECO:0000256" key="11">
    <source>
        <dbReference type="ARBA" id="ARBA00022843"/>
    </source>
</evidence>
<accession>A0AAD0L7L1</accession>
<comment type="catalytic activity">
    <reaction evidence="1">
        <text>S-ubiquitinyl-[E2 ubiquitin-conjugating enzyme]-L-cysteine + [acceptor protein]-L-lysine = [E2 ubiquitin-conjugating enzyme]-L-cysteine + N(6)-ubiquitinyl-[acceptor protein]-L-lysine.</text>
        <dbReference type="EC" id="2.3.2.27"/>
    </reaction>
</comment>
<evidence type="ECO:0000256" key="6">
    <source>
        <dbReference type="ARBA" id="ARBA00022525"/>
    </source>
</evidence>
<evidence type="ECO:0000256" key="14">
    <source>
        <dbReference type="PROSITE-ProRule" id="PRU01398"/>
    </source>
</evidence>
<proteinExistence type="inferred from homology"/>
<dbReference type="Gene3D" id="1.20.58.360">
    <property type="entry name" value="Shigella T3SS effector IpaH defines"/>
    <property type="match status" value="1"/>
</dbReference>
<sequence>MTTLKLDHTDSFIVDNLPVWLHAASAEQITTLRRRFDEHRAVEARLQAAFKALKAPQDFACSLLNTAMENTLKVRLDLRNSLWRQRWDNYSLLGGETLVNHFTFEPAMNHLMQNFVSGLNFDHRTGLIKAGPHASLTSEKLLVDTARLAQVCRQVDAGAHYQTHLEQVLDDSVTALLAEEKARRLALAAQLAVVQGRIEAAELAALEPLLGSVSTVNPTLPSVKVKHLYLLGHAVLGALLIELSEHAHASGPSDSAGILLFLPHRPLQRFADLNGVVTHLVTMLATPHEHEALLALIALDSRIGFQAMLKKRLSDAVPDLEVLGRVCGKALFAELAELQVKQIKDDARYLLVPVADVDDKVKWQRLLTLESVGMNLLQAASLFVPGLGQLFLAATVVQVLDEVYEGAVDWSRGHQHEALEHMLGVAELVAVNALGAAGGAAVARGFQRSGFVQELAPVEPRQGTGRLWSHELAPYRARNVPQHAQRGPDGLYRHGGERWWLHQGHLHGVRRDIAAAQWRLQRGDGKSGFAPALQWNGEYGWRLAWQRPQEWQGESSLLGHLWPLASEFDEQRIKSILSIADIDHSTLRRLVAEQRALPAGLRDTLNRFAADGRIDQFFLALHHSPQTAEVDLMRFCSNRLKLEQMTSQARVQAMLDDAAMLREELMAHLTEQAGGRTDTALIQRDFPGLPDVYAADLLDRVSPIQQQRLRSSGRLDLALAERARLALHEAWICRLLQGLYLNNAYQQELPRLIFALLRREPAWPREINFEVRQGAVDGRLITSLYPADTGGKPKVLVWLAGQMHVFEDGTRLLVETEGAGGLLECLWHFLPEADRQRLGWTGQAAIEAMRADLRRRLPNSRTQVLELLNVQPPKPTFRPPVRLPDRRFGYLMSGRGGRGSHAAERTLEDRVRSLYPGFSERQLESYLQVLDEQPGSSFTALLAQEQIYAQLDRDLQSWAEDEDGVATRRQRRQVADEIRRCWRFQGLAGRAHSNGDPGMVLVLSGLDAAELPDLSGHEGFSHVSEMTLSHMQLGDLPTGFLQSFGSLLTLNLDSNRLTVVPQALSTLPHLRELTLSRNELHIDAAGLALLGQMRQLRMLDLSENPLGMFGLALDQMPRLRQLGLRNVGLTEVPRHLELGVSLDYVDLRDNQITALPLSLRNRAGQWRRRLALVGNPLPEQYRDLWIDPSWTSESEAENEAESDVHDGTRWLERLDDASRVTRAAQWDRLQAEPGSADFFGLIHALADTSDFRLARAHLEARVWAMFDMVERNTAVREQLFALASEPRTCVDSVISTFGLLEVKMLSTAVESGSADEAETQLLDLARRFFRLDQVEAYAREDVRQRRAGGRGVDEVEVSLAYRVGLAQALDLPGQPRTMQFETIAGVSRQDLQAAQAAVLEAEASDALAVDISHRSFWLDRLQRSHEAAFGLIREPFVTRMEAVYARRHSLTDAEYDAQGRAIVAECESAVDAKALELTRQALARQTE</sequence>
<dbReference type="RefSeq" id="WP_112898735.1">
    <property type="nucleotide sequence ID" value="NZ_CP030750.1"/>
</dbReference>
<dbReference type="Gene3D" id="3.80.10.10">
    <property type="entry name" value="Ribonuclease Inhibitor"/>
    <property type="match status" value="1"/>
</dbReference>